<dbReference type="EMBL" id="JXTB01000364">
    <property type="protein sequence ID" value="PON43760.1"/>
    <property type="molecule type" value="Genomic_DNA"/>
</dbReference>
<proteinExistence type="predicted"/>
<name>A0A2P5B4N8_PARAD</name>
<reference evidence="2" key="1">
    <citation type="submission" date="2016-06" db="EMBL/GenBank/DDBJ databases">
        <title>Parallel loss of symbiosis genes in relatives of nitrogen-fixing non-legume Parasponia.</title>
        <authorList>
            <person name="Van Velzen R."/>
            <person name="Holmer R."/>
            <person name="Bu F."/>
            <person name="Rutten L."/>
            <person name="Van Zeijl A."/>
            <person name="Liu W."/>
            <person name="Santuari L."/>
            <person name="Cao Q."/>
            <person name="Sharma T."/>
            <person name="Shen D."/>
            <person name="Roswanjaya Y."/>
            <person name="Wardhani T."/>
            <person name="Kalhor M.S."/>
            <person name="Jansen J."/>
            <person name="Van den Hoogen J."/>
            <person name="Gungor B."/>
            <person name="Hartog M."/>
            <person name="Hontelez J."/>
            <person name="Verver J."/>
            <person name="Yang W.-C."/>
            <person name="Schijlen E."/>
            <person name="Repin R."/>
            <person name="Schilthuizen M."/>
            <person name="Schranz E."/>
            <person name="Heidstra R."/>
            <person name="Miyata K."/>
            <person name="Fedorova E."/>
            <person name="Kohlen W."/>
            <person name="Bisseling T."/>
            <person name="Smit S."/>
            <person name="Geurts R."/>
        </authorList>
    </citation>
    <scope>NUCLEOTIDE SEQUENCE [LARGE SCALE GENOMIC DNA]</scope>
    <source>
        <strain evidence="2">cv. WU1-14</strain>
    </source>
</reference>
<keyword evidence="2" id="KW-1185">Reference proteome</keyword>
<evidence type="ECO:0000313" key="1">
    <source>
        <dbReference type="EMBL" id="PON43760.1"/>
    </source>
</evidence>
<dbReference type="AlphaFoldDB" id="A0A2P5B4N8"/>
<comment type="caution">
    <text evidence="1">The sequence shown here is derived from an EMBL/GenBank/DDBJ whole genome shotgun (WGS) entry which is preliminary data.</text>
</comment>
<accession>A0A2P5B4N8</accession>
<dbReference type="Proteomes" id="UP000237105">
    <property type="component" value="Unassembled WGS sequence"/>
</dbReference>
<evidence type="ECO:0000313" key="2">
    <source>
        <dbReference type="Proteomes" id="UP000237105"/>
    </source>
</evidence>
<sequence length="67" mass="7688">MAWSTAWSNGSDSAQLSELTQFVAANFRRLVRTPIGLILAATLRKKLERILVEEKNLYYYLNCFSFA</sequence>
<gene>
    <name evidence="1" type="ORF">PanWU01x14_271270</name>
</gene>
<organism evidence="1 2">
    <name type="scientific">Parasponia andersonii</name>
    <name type="common">Sponia andersonii</name>
    <dbReference type="NCBI Taxonomy" id="3476"/>
    <lineage>
        <taxon>Eukaryota</taxon>
        <taxon>Viridiplantae</taxon>
        <taxon>Streptophyta</taxon>
        <taxon>Embryophyta</taxon>
        <taxon>Tracheophyta</taxon>
        <taxon>Spermatophyta</taxon>
        <taxon>Magnoliopsida</taxon>
        <taxon>eudicotyledons</taxon>
        <taxon>Gunneridae</taxon>
        <taxon>Pentapetalae</taxon>
        <taxon>rosids</taxon>
        <taxon>fabids</taxon>
        <taxon>Rosales</taxon>
        <taxon>Cannabaceae</taxon>
        <taxon>Parasponia</taxon>
    </lineage>
</organism>
<protein>
    <submittedName>
        <fullName evidence="1">Uncharacterized protein</fullName>
    </submittedName>
</protein>